<reference evidence="2" key="1">
    <citation type="submission" date="2021-10" db="EMBL/GenBank/DDBJ databases">
        <title>Anaerobic single-cell dispensing facilitates the cultivation of human gut bacteria.</title>
        <authorList>
            <person name="Afrizal A."/>
        </authorList>
    </citation>
    <scope>NUCLEOTIDE SEQUENCE</scope>
    <source>
        <strain evidence="2">CLA-AA-H250</strain>
    </source>
</reference>
<keyword evidence="3" id="KW-1185">Reference proteome</keyword>
<dbReference type="EMBL" id="JAJEQC010000002">
    <property type="protein sequence ID" value="MCC2136047.1"/>
    <property type="molecule type" value="Genomic_DNA"/>
</dbReference>
<evidence type="ECO:0000256" key="1">
    <source>
        <dbReference type="SAM" id="Phobius"/>
    </source>
</evidence>
<name>A0AAE3AI65_9FIRM</name>
<dbReference type="PANTHER" id="PTHR36832">
    <property type="entry name" value="SLR1174 PROTEIN-RELATED"/>
    <property type="match status" value="1"/>
</dbReference>
<keyword evidence="1" id="KW-0812">Transmembrane</keyword>
<dbReference type="PANTHER" id="PTHR36832:SF1">
    <property type="entry name" value="SLR1174 PROTEIN"/>
    <property type="match status" value="1"/>
</dbReference>
<dbReference type="Proteomes" id="UP001199424">
    <property type="component" value="Unassembled WGS sequence"/>
</dbReference>
<dbReference type="InterPro" id="IPR010390">
    <property type="entry name" value="ABC-2_transporter-like"/>
</dbReference>
<evidence type="ECO:0000313" key="2">
    <source>
        <dbReference type="EMBL" id="MCC2136047.1"/>
    </source>
</evidence>
<keyword evidence="1" id="KW-0472">Membrane</keyword>
<dbReference type="RefSeq" id="WP_308448623.1">
    <property type="nucleotide sequence ID" value="NZ_JAJEQC010000002.1"/>
</dbReference>
<gene>
    <name evidence="2" type="ORF">LKD31_03340</name>
</gene>
<protein>
    <submittedName>
        <fullName evidence="2">ABC-2 family transporter protein</fullName>
    </submittedName>
</protein>
<keyword evidence="1" id="KW-1133">Transmembrane helix</keyword>
<proteinExistence type="predicted"/>
<comment type="caution">
    <text evidence="2">The sequence shown here is derived from an EMBL/GenBank/DDBJ whole genome shotgun (WGS) entry which is preliminary data.</text>
</comment>
<evidence type="ECO:0000313" key="3">
    <source>
        <dbReference type="Proteomes" id="UP001199424"/>
    </source>
</evidence>
<feature type="transmembrane region" description="Helical" evidence="1">
    <location>
        <begin position="114"/>
        <end position="132"/>
    </location>
</feature>
<sequence>MNSIVLWFDLARRSFRSQSVYRINVLVNLIYSFMSVLINVSVWNALYAQNVDPAATLSEAITYSVISSTFLVGMQLWPGVRIGDAVYSGEVGQQMVRPMNLLAQHAAMELGEKMFNFFTCILPCIVAAKIVYNALLFPATLADVLFFLLSALLGNMIFLLLNTILGYTAFWLGNVWYIQWFLTAAMYVFGGEMVPFWFLPDKLNIITWFMPFRCVLFIPMEMYLGRLSMNQIIFNLCLQVLWLLGLLLLERFVWYRAQKKIVVQGG</sequence>
<feature type="transmembrane region" description="Helical" evidence="1">
    <location>
        <begin position="232"/>
        <end position="249"/>
    </location>
</feature>
<accession>A0AAE3AI65</accession>
<dbReference type="AlphaFoldDB" id="A0AAE3AI65"/>
<feature type="transmembrane region" description="Helical" evidence="1">
    <location>
        <begin position="205"/>
        <end position="225"/>
    </location>
</feature>
<feature type="transmembrane region" description="Helical" evidence="1">
    <location>
        <begin position="144"/>
        <end position="165"/>
    </location>
</feature>
<dbReference type="Pfam" id="PF06182">
    <property type="entry name" value="ABC2_membrane_6"/>
    <property type="match status" value="1"/>
</dbReference>
<organism evidence="2 3">
    <name type="scientific">Hominenteromicrobium mulieris</name>
    <dbReference type="NCBI Taxonomy" id="2885357"/>
    <lineage>
        <taxon>Bacteria</taxon>
        <taxon>Bacillati</taxon>
        <taxon>Bacillota</taxon>
        <taxon>Clostridia</taxon>
        <taxon>Eubacteriales</taxon>
        <taxon>Oscillospiraceae</taxon>
        <taxon>Hominenteromicrobium</taxon>
    </lineage>
</organism>
<feature type="transmembrane region" description="Helical" evidence="1">
    <location>
        <begin position="177"/>
        <end position="199"/>
    </location>
</feature>
<feature type="transmembrane region" description="Helical" evidence="1">
    <location>
        <begin position="21"/>
        <end position="40"/>
    </location>
</feature>